<accession>A0AAD7HDH1</accession>
<feature type="chain" id="PRO_5042052324" evidence="1">
    <location>
        <begin position="22"/>
        <end position="70"/>
    </location>
</feature>
<comment type="caution">
    <text evidence="2">The sequence shown here is derived from an EMBL/GenBank/DDBJ whole genome shotgun (WGS) entry which is preliminary data.</text>
</comment>
<reference evidence="2" key="1">
    <citation type="submission" date="2023-03" db="EMBL/GenBank/DDBJ databases">
        <title>Massive genome expansion in bonnet fungi (Mycena s.s.) driven by repeated elements and novel gene families across ecological guilds.</title>
        <authorList>
            <consortium name="Lawrence Berkeley National Laboratory"/>
            <person name="Harder C.B."/>
            <person name="Miyauchi S."/>
            <person name="Viragh M."/>
            <person name="Kuo A."/>
            <person name="Thoen E."/>
            <person name="Andreopoulos B."/>
            <person name="Lu D."/>
            <person name="Skrede I."/>
            <person name="Drula E."/>
            <person name="Henrissat B."/>
            <person name="Morin E."/>
            <person name="Kohler A."/>
            <person name="Barry K."/>
            <person name="LaButti K."/>
            <person name="Morin E."/>
            <person name="Salamov A."/>
            <person name="Lipzen A."/>
            <person name="Mereny Z."/>
            <person name="Hegedus B."/>
            <person name="Baldrian P."/>
            <person name="Stursova M."/>
            <person name="Weitz H."/>
            <person name="Taylor A."/>
            <person name="Grigoriev I.V."/>
            <person name="Nagy L.G."/>
            <person name="Martin F."/>
            <person name="Kauserud H."/>
        </authorList>
    </citation>
    <scope>NUCLEOTIDE SEQUENCE</scope>
    <source>
        <strain evidence="2">CBHHK182m</strain>
    </source>
</reference>
<keyword evidence="3" id="KW-1185">Reference proteome</keyword>
<keyword evidence="1" id="KW-0732">Signal</keyword>
<name>A0AAD7HDH1_9AGAR</name>
<feature type="signal peptide" evidence="1">
    <location>
        <begin position="1"/>
        <end position="21"/>
    </location>
</feature>
<gene>
    <name evidence="2" type="ORF">B0H16DRAFT_1611733</name>
</gene>
<evidence type="ECO:0000256" key="1">
    <source>
        <dbReference type="SAM" id="SignalP"/>
    </source>
</evidence>
<proteinExistence type="predicted"/>
<organism evidence="2 3">
    <name type="scientific">Mycena metata</name>
    <dbReference type="NCBI Taxonomy" id="1033252"/>
    <lineage>
        <taxon>Eukaryota</taxon>
        <taxon>Fungi</taxon>
        <taxon>Dikarya</taxon>
        <taxon>Basidiomycota</taxon>
        <taxon>Agaricomycotina</taxon>
        <taxon>Agaricomycetes</taxon>
        <taxon>Agaricomycetidae</taxon>
        <taxon>Agaricales</taxon>
        <taxon>Marasmiineae</taxon>
        <taxon>Mycenaceae</taxon>
        <taxon>Mycena</taxon>
    </lineage>
</organism>
<evidence type="ECO:0000313" key="3">
    <source>
        <dbReference type="Proteomes" id="UP001215598"/>
    </source>
</evidence>
<evidence type="ECO:0000313" key="2">
    <source>
        <dbReference type="EMBL" id="KAJ7717290.1"/>
    </source>
</evidence>
<dbReference type="AlphaFoldDB" id="A0AAD7HDH1"/>
<sequence length="70" mass="7393">MFNKVVSIALFFLAFSQVAMSIHLGPGPVKLHCGHPWDPPCGSGELCCGTDPNEMYCQAGGLFCAAPPPQ</sequence>
<protein>
    <submittedName>
        <fullName evidence="2">Uncharacterized protein</fullName>
    </submittedName>
</protein>
<dbReference type="Proteomes" id="UP001215598">
    <property type="component" value="Unassembled WGS sequence"/>
</dbReference>
<dbReference type="EMBL" id="JARKIB010000279">
    <property type="protein sequence ID" value="KAJ7717290.1"/>
    <property type="molecule type" value="Genomic_DNA"/>
</dbReference>